<accession>A0ABX2FSM5</accession>
<reference evidence="4 5" key="1">
    <citation type="submission" date="2020-05" db="EMBL/GenBank/DDBJ databases">
        <title>Genomic Encyclopedia of Type Strains, Phase IV (KMG-V): Genome sequencing to study the core and pangenomes of soil and plant-associated prokaryotes.</title>
        <authorList>
            <person name="Whitman W."/>
        </authorList>
    </citation>
    <scope>NUCLEOTIDE SEQUENCE [LARGE SCALE GENOMIC DNA]</scope>
    <source>
        <strain evidence="4 5">9A</strain>
    </source>
</reference>
<sequence>MPTRRSLLLPALLLALGASPAARAAVRLPALVGSHMVLQRDAKLPLWGWAAPGEQVSVTFRGKTYPAVPGGPDGRWQATLPPQPAGGPYTLTVRGQNTIELTDVLVGDVWLASGQSNMQFKVKDPNRGGYQPVQNADQEIAAANWPNLRLFTVNQTAAYRPQAEAPANGWQVCSPATIAEFSAVAYFFGRDLYQQYRVPMGLIADSWGGTPAEAWVSAEGLRAFPEFGAKVAAFSQRTTSLADDQRAFQTQQKAFQQSINTRDQGYLPGGKTWAAPDFDARAWATLAVPGAWEASPALAGYDGVVWFRKEIELTAADAARSLTLALGRIADADSTWFNGVKVGGTGGAGTPRAYDVPAALVHPGRNVIAVRVVDASGPGGFVGAPADLVLTTAARSLALAGAWQYRPGIAPADVPRPPVPGGAQMAPTALYNGMIAPMQPLAIKGVIWYQGETNAERAEQYRTLFPALIADWRAHWGYEFPFLFVQLANFNPALPQPAESDWAELREAQAGALALPRTGMATAIDLGDPADIHPHNKQEVGRRLALAARRVAYADPGVVASGPTYAGMAVAGPAVRLRFDHHGSGLRAPDGPLRGFAVAGADHKFYWATAQVQGDDVVVSSAEVPAPVAVRYDWATNPDGNLYNREGLPTVPFRTDTWPGVTAGRK</sequence>
<feature type="signal peptide" evidence="2">
    <location>
        <begin position="1"/>
        <end position="24"/>
    </location>
</feature>
<dbReference type="SUPFAM" id="SSF49785">
    <property type="entry name" value="Galactose-binding domain-like"/>
    <property type="match status" value="1"/>
</dbReference>
<keyword evidence="5" id="KW-1185">Reference proteome</keyword>
<evidence type="ECO:0000256" key="2">
    <source>
        <dbReference type="SAM" id="SignalP"/>
    </source>
</evidence>
<evidence type="ECO:0000259" key="3">
    <source>
        <dbReference type="Pfam" id="PF03629"/>
    </source>
</evidence>
<name>A0ABX2FSM5_9BACT</name>
<dbReference type="Proteomes" id="UP000779507">
    <property type="component" value="Unassembled WGS sequence"/>
</dbReference>
<gene>
    <name evidence="4" type="ORF">HNP98_002271</name>
</gene>
<keyword evidence="1 4" id="KW-0378">Hydrolase</keyword>
<feature type="chain" id="PRO_5045225107" evidence="2">
    <location>
        <begin position="25"/>
        <end position="666"/>
    </location>
</feature>
<dbReference type="GO" id="GO:0001681">
    <property type="term" value="F:sialate O-acetylesterase activity"/>
    <property type="evidence" value="ECO:0007669"/>
    <property type="project" value="UniProtKB-EC"/>
</dbReference>
<dbReference type="Gene3D" id="3.40.50.1110">
    <property type="entry name" value="SGNH hydrolase"/>
    <property type="match status" value="1"/>
</dbReference>
<protein>
    <submittedName>
        <fullName evidence="4">Sialate O-acetylesterase</fullName>
        <ecNumber evidence="4">3.1.1.53</ecNumber>
    </submittedName>
</protein>
<keyword evidence="2" id="KW-0732">Signal</keyword>
<proteinExistence type="predicted"/>
<evidence type="ECO:0000313" key="4">
    <source>
        <dbReference type="EMBL" id="NRT19442.1"/>
    </source>
</evidence>
<dbReference type="RefSeq" id="WP_173810164.1">
    <property type="nucleotide sequence ID" value="NZ_JABSNP010000009.1"/>
</dbReference>
<dbReference type="Gene3D" id="2.60.120.260">
    <property type="entry name" value="Galactose-binding domain-like"/>
    <property type="match status" value="1"/>
</dbReference>
<evidence type="ECO:0000256" key="1">
    <source>
        <dbReference type="ARBA" id="ARBA00022801"/>
    </source>
</evidence>
<dbReference type="SUPFAM" id="SSF52266">
    <property type="entry name" value="SGNH hydrolase"/>
    <property type="match status" value="1"/>
</dbReference>
<evidence type="ECO:0000313" key="5">
    <source>
        <dbReference type="Proteomes" id="UP000779507"/>
    </source>
</evidence>
<feature type="domain" description="Sialate O-acetylesterase" evidence="3">
    <location>
        <begin position="428"/>
        <end position="547"/>
    </location>
</feature>
<dbReference type="PANTHER" id="PTHR22901">
    <property type="entry name" value="SIALATE O-ACETYLESTERASE"/>
    <property type="match status" value="1"/>
</dbReference>
<dbReference type="Pfam" id="PF03629">
    <property type="entry name" value="SASA"/>
    <property type="match status" value="1"/>
</dbReference>
<dbReference type="EC" id="3.1.1.53" evidence="4"/>
<dbReference type="PANTHER" id="PTHR22901:SF0">
    <property type="entry name" value="SIALATE O-ACETYLESTERASE"/>
    <property type="match status" value="1"/>
</dbReference>
<dbReference type="EMBL" id="JABSNP010000009">
    <property type="protein sequence ID" value="NRT19442.1"/>
    <property type="molecule type" value="Genomic_DNA"/>
</dbReference>
<dbReference type="InterPro" id="IPR039329">
    <property type="entry name" value="SIAE"/>
</dbReference>
<dbReference type="InterPro" id="IPR036514">
    <property type="entry name" value="SGNH_hydro_sf"/>
</dbReference>
<dbReference type="InterPro" id="IPR005181">
    <property type="entry name" value="SASA"/>
</dbReference>
<dbReference type="InterPro" id="IPR008979">
    <property type="entry name" value="Galactose-bd-like_sf"/>
</dbReference>
<organism evidence="4 5">
    <name type="scientific">Hymenobacter caeli</name>
    <dbReference type="NCBI Taxonomy" id="2735894"/>
    <lineage>
        <taxon>Bacteria</taxon>
        <taxon>Pseudomonadati</taxon>
        <taxon>Bacteroidota</taxon>
        <taxon>Cytophagia</taxon>
        <taxon>Cytophagales</taxon>
        <taxon>Hymenobacteraceae</taxon>
        <taxon>Hymenobacter</taxon>
    </lineage>
</organism>
<comment type="caution">
    <text evidence="4">The sequence shown here is derived from an EMBL/GenBank/DDBJ whole genome shotgun (WGS) entry which is preliminary data.</text>
</comment>